<proteinExistence type="predicted"/>
<name>A0A2N5PH40_MEDGN</name>
<evidence type="ECO:0000313" key="3">
    <source>
        <dbReference type="Proteomes" id="UP000234891"/>
    </source>
</evidence>
<dbReference type="Proteomes" id="UP000234891">
    <property type="component" value="Unassembled WGS sequence"/>
</dbReference>
<gene>
    <name evidence="1" type="ORF">CDL23_15430</name>
    <name evidence="2" type="ORF">CDL26_02535</name>
</gene>
<dbReference type="EMBL" id="NIHT01000042">
    <property type="protein sequence ID" value="PLT71084.1"/>
    <property type="molecule type" value="Genomic_DNA"/>
</dbReference>
<organism evidence="2 3">
    <name type="scientific">Mediterraneibacter gnavus</name>
    <name type="common">Ruminococcus gnavus</name>
    <dbReference type="NCBI Taxonomy" id="33038"/>
    <lineage>
        <taxon>Bacteria</taxon>
        <taxon>Bacillati</taxon>
        <taxon>Bacillota</taxon>
        <taxon>Clostridia</taxon>
        <taxon>Lachnospirales</taxon>
        <taxon>Lachnospiraceae</taxon>
        <taxon>Mediterraneibacter</taxon>
    </lineage>
</organism>
<reference evidence="3 4" key="1">
    <citation type="journal article" date="2017" name="Genome Med.">
        <title>A novel Ruminococcus gnavus clade enriched in inflammatory bowel disease patients.</title>
        <authorList>
            <person name="Hall A.B."/>
            <person name="Yassour M."/>
            <person name="Sauk J."/>
            <person name="Garner A."/>
            <person name="Jiang X."/>
            <person name="Arthur T."/>
            <person name="Lagoudas G.K."/>
            <person name="Vatanen T."/>
            <person name="Fornelos N."/>
            <person name="Wilson R."/>
            <person name="Bertha M."/>
            <person name="Cohen M."/>
            <person name="Garber J."/>
            <person name="Khalili H."/>
            <person name="Gevers D."/>
            <person name="Ananthakrishnan A.N."/>
            <person name="Kugathasan S."/>
            <person name="Lander E.S."/>
            <person name="Blainey P."/>
            <person name="Vlamakis H."/>
            <person name="Xavier R.J."/>
            <person name="Huttenhower C."/>
        </authorList>
    </citation>
    <scope>NUCLEOTIDE SEQUENCE [LARGE SCALE GENOMIC DNA]</scope>
    <source>
        <strain evidence="2 3">RJX1124</strain>
        <strain evidence="1 4">RJX1125</strain>
    </source>
</reference>
<evidence type="ECO:0000313" key="1">
    <source>
        <dbReference type="EMBL" id="PLT71084.1"/>
    </source>
</evidence>
<protein>
    <submittedName>
        <fullName evidence="2">Uncharacterized protein</fullName>
    </submittedName>
</protein>
<dbReference type="RefSeq" id="WP_071144003.1">
    <property type="nucleotide sequence ID" value="NZ_CP176629.1"/>
</dbReference>
<dbReference type="EMBL" id="NIHS01000003">
    <property type="protein sequence ID" value="PLT74444.1"/>
    <property type="molecule type" value="Genomic_DNA"/>
</dbReference>
<sequence>MTDQKMIASMVGDFYGVYLGKSMLGIQGLLKKYHNHKFIITLISNLETTVEIDMHKAMHEIYDFYKKHRGKGQRADSEWEQIIEEAGKIGKKYEGNTWCKQFLIQMISIIEEEDKEIREKREELKRAA</sequence>
<accession>A0A2N5PH40</accession>
<evidence type="ECO:0000313" key="2">
    <source>
        <dbReference type="EMBL" id="PLT74444.1"/>
    </source>
</evidence>
<comment type="caution">
    <text evidence="2">The sequence shown here is derived from an EMBL/GenBank/DDBJ whole genome shotgun (WGS) entry which is preliminary data.</text>
</comment>
<evidence type="ECO:0000313" key="4">
    <source>
        <dbReference type="Proteomes" id="UP000235093"/>
    </source>
</evidence>
<dbReference type="Proteomes" id="UP000235093">
    <property type="component" value="Unassembled WGS sequence"/>
</dbReference>
<dbReference type="AlphaFoldDB" id="A0A2N5PH40"/>